<dbReference type="CDD" id="cd07067">
    <property type="entry name" value="HP_PGM_like"/>
    <property type="match status" value="1"/>
</dbReference>
<dbReference type="InterPro" id="IPR029033">
    <property type="entry name" value="His_PPase_superfam"/>
</dbReference>
<dbReference type="RefSeq" id="WP_223420229.1">
    <property type="nucleotide sequence ID" value="NZ_JAIPME010000002.1"/>
</dbReference>
<reference evidence="5 6" key="1">
    <citation type="submission" date="2021-08" db="EMBL/GenBank/DDBJ databases">
        <title>FDA dAtabase for Regulatory Grade micrObial Sequences (FDA-ARGOS): Supporting development and validation of Infectious Disease Dx tests.</title>
        <authorList>
            <person name="Sproer C."/>
            <person name="Gronow S."/>
            <person name="Severitt S."/>
            <person name="Schroder I."/>
            <person name="Tallon L."/>
            <person name="Sadzewicz L."/>
            <person name="Zhao X."/>
            <person name="Boylan J."/>
            <person name="Ott S."/>
            <person name="Bowen H."/>
            <person name="Vavikolanu K."/>
            <person name="Hazen T."/>
            <person name="Aluvathingal J."/>
            <person name="Nadendla S."/>
            <person name="Lowell S."/>
            <person name="Myers T."/>
            <person name="Yan Y."/>
            <person name="Sichtig H."/>
        </authorList>
    </citation>
    <scope>NUCLEOTIDE SEQUENCE [LARGE SCALE GENOMIC DNA]</scope>
    <source>
        <strain evidence="5 6">FDAARGOS_1460</strain>
    </source>
</reference>
<keyword evidence="4" id="KW-0413">Isomerase</keyword>
<dbReference type="InterPro" id="IPR005952">
    <property type="entry name" value="Phosphogly_mut1"/>
</dbReference>
<dbReference type="PANTHER" id="PTHR11931">
    <property type="entry name" value="PHOSPHOGLYCERATE MUTASE"/>
    <property type="match status" value="1"/>
</dbReference>
<evidence type="ECO:0000256" key="1">
    <source>
        <dbReference type="ARBA" id="ARBA00006717"/>
    </source>
</evidence>
<dbReference type="EMBL" id="JAIPME010000002">
    <property type="protein sequence ID" value="MBZ2387284.1"/>
    <property type="molecule type" value="Genomic_DNA"/>
</dbReference>
<evidence type="ECO:0000256" key="4">
    <source>
        <dbReference type="ARBA" id="ARBA00023235"/>
    </source>
</evidence>
<accession>A0ABS7T0H2</accession>
<proteinExistence type="inferred from homology"/>
<name>A0ABS7T0H2_9FIRM</name>
<evidence type="ECO:0000313" key="5">
    <source>
        <dbReference type="EMBL" id="MBZ2387284.1"/>
    </source>
</evidence>
<evidence type="ECO:0000256" key="3">
    <source>
        <dbReference type="ARBA" id="ARBA00023152"/>
    </source>
</evidence>
<dbReference type="SMART" id="SM00855">
    <property type="entry name" value="PGAM"/>
    <property type="match status" value="1"/>
</dbReference>
<evidence type="ECO:0000313" key="6">
    <source>
        <dbReference type="Proteomes" id="UP000734271"/>
    </source>
</evidence>
<comment type="similarity">
    <text evidence="1">Belongs to the phosphoglycerate mutase family. BPG-dependent PGAM subfamily.</text>
</comment>
<dbReference type="InterPro" id="IPR013078">
    <property type="entry name" value="His_Pase_superF_clade-1"/>
</dbReference>
<organism evidence="5 6">
    <name type="scientific">Anaerococcus murdochii</name>
    <dbReference type="NCBI Taxonomy" id="411577"/>
    <lineage>
        <taxon>Bacteria</taxon>
        <taxon>Bacillati</taxon>
        <taxon>Bacillota</taxon>
        <taxon>Tissierellia</taxon>
        <taxon>Tissierellales</taxon>
        <taxon>Peptoniphilaceae</taxon>
        <taxon>Anaerococcus</taxon>
    </lineage>
</organism>
<dbReference type="Pfam" id="PF00300">
    <property type="entry name" value="His_Phos_1"/>
    <property type="match status" value="1"/>
</dbReference>
<keyword evidence="6" id="KW-1185">Reference proteome</keyword>
<dbReference type="EC" id="5.4.2.11" evidence="2"/>
<gene>
    <name evidence="5" type="ORF">K8P03_08310</name>
</gene>
<keyword evidence="3" id="KW-0324">Glycolysis</keyword>
<dbReference type="Proteomes" id="UP000734271">
    <property type="component" value="Unassembled WGS sequence"/>
</dbReference>
<dbReference type="SUPFAM" id="SSF53254">
    <property type="entry name" value="Phosphoglycerate mutase-like"/>
    <property type="match status" value="1"/>
</dbReference>
<sequence length="189" mass="22391">MKIIFVRHGLTKSNIEKKYSTPETRLEESGLYILDKTKELLKNYDIDQVYTSGLIRSQETAKILGYEDYLVDTRLNEMDFGDFKGQNIYDVREKYKDFIQKEKDFYFDLTYPNGESRRDVINRLSSFLDEKTREDKNILAISHGIAIRSSLFWILKDLDNWQSFWIDNGSLTVYNINNDKRLIESVNLI</sequence>
<evidence type="ECO:0000256" key="2">
    <source>
        <dbReference type="ARBA" id="ARBA00012028"/>
    </source>
</evidence>
<comment type="caution">
    <text evidence="5">The sequence shown here is derived from an EMBL/GenBank/DDBJ whole genome shotgun (WGS) entry which is preliminary data.</text>
</comment>
<dbReference type="Gene3D" id="3.40.50.1240">
    <property type="entry name" value="Phosphoglycerate mutase-like"/>
    <property type="match status" value="1"/>
</dbReference>
<protein>
    <recommendedName>
        <fullName evidence="2">phosphoglycerate mutase (2,3-diphosphoglycerate-dependent)</fullName>
        <ecNumber evidence="2">5.4.2.11</ecNumber>
    </recommendedName>
</protein>